<evidence type="ECO:0000313" key="2">
    <source>
        <dbReference type="EMBL" id="KAJ1121755.1"/>
    </source>
</evidence>
<feature type="region of interest" description="Disordered" evidence="1">
    <location>
        <begin position="1"/>
        <end position="52"/>
    </location>
</feature>
<comment type="caution">
    <text evidence="2">The sequence shown here is derived from an EMBL/GenBank/DDBJ whole genome shotgun (WGS) entry which is preliminary data.</text>
</comment>
<reference evidence="2" key="1">
    <citation type="journal article" date="2022" name="bioRxiv">
        <title>Sequencing and chromosome-scale assembly of the giantPleurodeles waltlgenome.</title>
        <authorList>
            <person name="Brown T."/>
            <person name="Elewa A."/>
            <person name="Iarovenko S."/>
            <person name="Subramanian E."/>
            <person name="Araus A.J."/>
            <person name="Petzold A."/>
            <person name="Susuki M."/>
            <person name="Suzuki K.-i.T."/>
            <person name="Hayashi T."/>
            <person name="Toyoda A."/>
            <person name="Oliveira C."/>
            <person name="Osipova E."/>
            <person name="Leigh N.D."/>
            <person name="Simon A."/>
            <person name="Yun M.H."/>
        </authorList>
    </citation>
    <scope>NUCLEOTIDE SEQUENCE</scope>
    <source>
        <strain evidence="2">20211129_DDA</strain>
        <tissue evidence="2">Liver</tissue>
    </source>
</reference>
<gene>
    <name evidence="2" type="ORF">NDU88_000274</name>
</gene>
<dbReference type="EMBL" id="JANPWB010000011">
    <property type="protein sequence ID" value="KAJ1121755.1"/>
    <property type="molecule type" value="Genomic_DNA"/>
</dbReference>
<evidence type="ECO:0000256" key="1">
    <source>
        <dbReference type="SAM" id="MobiDB-lite"/>
    </source>
</evidence>
<feature type="compositionally biased region" description="Pro residues" evidence="1">
    <location>
        <begin position="29"/>
        <end position="38"/>
    </location>
</feature>
<keyword evidence="3" id="KW-1185">Reference proteome</keyword>
<dbReference type="AlphaFoldDB" id="A0AAV7P0D6"/>
<dbReference type="Proteomes" id="UP001066276">
    <property type="component" value="Chromosome 7"/>
</dbReference>
<proteinExistence type="predicted"/>
<sequence>WSSAFVPRRGAIVPRAPVQGGPVSFAGSRPPPPPPPPHAQVNPFLKETDRSPEAPEVGLALRRRRCSSLMRGYPVG</sequence>
<accession>A0AAV7P0D6</accession>
<organism evidence="2 3">
    <name type="scientific">Pleurodeles waltl</name>
    <name type="common">Iberian ribbed newt</name>
    <dbReference type="NCBI Taxonomy" id="8319"/>
    <lineage>
        <taxon>Eukaryota</taxon>
        <taxon>Metazoa</taxon>
        <taxon>Chordata</taxon>
        <taxon>Craniata</taxon>
        <taxon>Vertebrata</taxon>
        <taxon>Euteleostomi</taxon>
        <taxon>Amphibia</taxon>
        <taxon>Batrachia</taxon>
        <taxon>Caudata</taxon>
        <taxon>Salamandroidea</taxon>
        <taxon>Salamandridae</taxon>
        <taxon>Pleurodelinae</taxon>
        <taxon>Pleurodeles</taxon>
    </lineage>
</organism>
<evidence type="ECO:0000313" key="3">
    <source>
        <dbReference type="Proteomes" id="UP001066276"/>
    </source>
</evidence>
<protein>
    <submittedName>
        <fullName evidence="2">Uncharacterized protein</fullName>
    </submittedName>
</protein>
<name>A0AAV7P0D6_PLEWA</name>
<feature type="non-terminal residue" evidence="2">
    <location>
        <position position="1"/>
    </location>
</feature>
<feature type="non-terminal residue" evidence="2">
    <location>
        <position position="76"/>
    </location>
</feature>